<feature type="region of interest" description="Disordered" evidence="2">
    <location>
        <begin position="293"/>
        <end position="313"/>
    </location>
</feature>
<dbReference type="EMBL" id="SCEB01000691">
    <property type="protein sequence ID" value="RXM98420.1"/>
    <property type="molecule type" value="Genomic_DNA"/>
</dbReference>
<evidence type="ECO:0000259" key="3">
    <source>
        <dbReference type="Pfam" id="PF26086"/>
    </source>
</evidence>
<evidence type="ECO:0000313" key="5">
    <source>
        <dbReference type="Proteomes" id="UP000289886"/>
    </source>
</evidence>
<feature type="domain" description="Niban 1/2/3" evidence="3">
    <location>
        <begin position="1"/>
        <end position="152"/>
    </location>
</feature>
<dbReference type="PANTHER" id="PTHR14392:SF2">
    <property type="entry name" value="PROTEIN NIBAN 2"/>
    <property type="match status" value="1"/>
</dbReference>
<evidence type="ECO:0000256" key="1">
    <source>
        <dbReference type="ARBA" id="ARBA00010251"/>
    </source>
</evidence>
<sequence>MSPTSRGFSEVREVFFREIVEMNKNAINEGGQEKLGEHMEKISMLAFHPVKMQSCYEKMEELQLEGLQQRFDVSSPAVFVQRAQILMREQMDNAVYTFEQLLHQSLENSADKEDLCKASQRIQDRVIKKYDYDSSTVRKKFFREALLQIIIPYMLKKLEPSCKAELPKFQELIFEDFSKFILVENIFEEVVLQSVMKDIMLAVKEAAVQRRHNLFRDSMVLTNSDPNLHLLGDGPSIDWESQYGGGLEEPDSADLPITEKRRRMKQVVSMIQLEGMPPLPHESCLEVPTEKGIPEEQEPEVGSEPEVPTSPDSIHQIRDLINPVVTLETSVPAADSPPLTNGTVPQPGQKAESKEEQKADPSPACLEQPSSVTSHDDSGFQSPAREEAEDEQAQPITKDPAPVGETTDVLAEGEVTLDAKVDPSSDRETREEVSGKTSPEDSAC</sequence>
<comment type="similarity">
    <text evidence="1">Belongs to the Niban family.</text>
</comment>
<reference evidence="4 5" key="1">
    <citation type="submission" date="2019-01" db="EMBL/GenBank/DDBJ databases">
        <title>Draft Genome and Complete Hox-Cluster Characterization of the Sterlet Sturgeon (Acipenser ruthenus).</title>
        <authorList>
            <person name="Wei Q."/>
        </authorList>
    </citation>
    <scope>NUCLEOTIDE SEQUENCE [LARGE SCALE GENOMIC DNA]</scope>
    <source>
        <strain evidence="4">WHYD16114868_AA</strain>
        <tissue evidence="4">Blood</tissue>
    </source>
</reference>
<gene>
    <name evidence="4" type="ORF">EOD39_13152</name>
</gene>
<dbReference type="AlphaFoldDB" id="A0A662YNX4"/>
<protein>
    <submittedName>
        <fullName evidence="4">Niban-like protein 1</fullName>
    </submittedName>
</protein>
<dbReference type="PANTHER" id="PTHR14392">
    <property type="entry name" value="NIBAN FAMILY MEMBER"/>
    <property type="match status" value="1"/>
</dbReference>
<dbReference type="InterPro" id="IPR026088">
    <property type="entry name" value="Niban-like"/>
</dbReference>
<evidence type="ECO:0000313" key="4">
    <source>
        <dbReference type="EMBL" id="RXM98420.1"/>
    </source>
</evidence>
<dbReference type="Proteomes" id="UP000289886">
    <property type="component" value="Unassembled WGS sequence"/>
</dbReference>
<accession>A0A662YNX4</accession>
<keyword evidence="5" id="KW-1185">Reference proteome</keyword>
<evidence type="ECO:0000256" key="2">
    <source>
        <dbReference type="SAM" id="MobiDB-lite"/>
    </source>
</evidence>
<comment type="caution">
    <text evidence="4">The sequence shown here is derived from an EMBL/GenBank/DDBJ whole genome shotgun (WGS) entry which is preliminary data.</text>
</comment>
<dbReference type="InterPro" id="IPR059060">
    <property type="entry name" value="Niban_1/2/3_dom"/>
</dbReference>
<proteinExistence type="inferred from homology"/>
<feature type="compositionally biased region" description="Basic and acidic residues" evidence="2">
    <location>
        <begin position="417"/>
        <end position="434"/>
    </location>
</feature>
<name>A0A662YNX4_ACIRT</name>
<organism evidence="4 5">
    <name type="scientific">Acipenser ruthenus</name>
    <name type="common">Sterlet sturgeon</name>
    <dbReference type="NCBI Taxonomy" id="7906"/>
    <lineage>
        <taxon>Eukaryota</taxon>
        <taxon>Metazoa</taxon>
        <taxon>Chordata</taxon>
        <taxon>Craniata</taxon>
        <taxon>Vertebrata</taxon>
        <taxon>Euteleostomi</taxon>
        <taxon>Actinopterygii</taxon>
        <taxon>Chondrostei</taxon>
        <taxon>Acipenseriformes</taxon>
        <taxon>Acipenseridae</taxon>
        <taxon>Acipenser</taxon>
    </lineage>
</organism>
<dbReference type="Pfam" id="PF26086">
    <property type="entry name" value="Niban2"/>
    <property type="match status" value="1"/>
</dbReference>
<feature type="region of interest" description="Disordered" evidence="2">
    <location>
        <begin position="331"/>
        <end position="444"/>
    </location>
</feature>